<dbReference type="InterPro" id="IPR026444">
    <property type="entry name" value="Secre_tail"/>
</dbReference>
<dbReference type="EMBL" id="RQJP01000002">
    <property type="protein sequence ID" value="RRB15284.1"/>
    <property type="molecule type" value="Genomic_DNA"/>
</dbReference>
<dbReference type="Gene3D" id="2.60.40.10">
    <property type="entry name" value="Immunoglobulins"/>
    <property type="match status" value="1"/>
</dbReference>
<evidence type="ECO:0000313" key="2">
    <source>
        <dbReference type="EMBL" id="RRB15284.1"/>
    </source>
</evidence>
<sequence length="363" mass="38984">MNTILRLISLAVFIFLAPKPVMAQTIYSQNFTSGLGGWVPSSTTAIVVNSTSPSGTYTTPFTASGGNNLSLGACGGSSEQTATSPAISTVGQTSIMVGFGRRKTTAFALPIAFEFSVDGGTNWTTISSDISGPTSATWGASVFNLPTAAENQASLTFRFRYTPPSGAACTTAFRIDDFTVTATTALPVEFAFFKGAAERNGNQLTWETVWERKASHFVIERSADAKEFGDIGQVTAVGHTVGRQLYTFTDGEALAGTSYYRLRQVDHDGTTQPSKLISVSRAAEQVVVCDNPTSGHEIRLKAATIDPARLQLLTVTGQLLSFQLIRQSETDWLLRPAIPLKPGLYLLRFGQTNQQRTIKLVVQ</sequence>
<keyword evidence="1" id="KW-0732">Signal</keyword>
<keyword evidence="3" id="KW-1185">Reference proteome</keyword>
<gene>
    <name evidence="2" type="ORF">EHT87_12155</name>
</gene>
<dbReference type="OrthoDB" id="1490051at2"/>
<dbReference type="NCBIfam" id="TIGR04183">
    <property type="entry name" value="Por_Secre_tail"/>
    <property type="match status" value="1"/>
</dbReference>
<reference evidence="2 3" key="1">
    <citation type="submission" date="2018-11" db="EMBL/GenBank/DDBJ databases">
        <authorList>
            <person name="Zhou Z."/>
            <person name="Wang G."/>
        </authorList>
    </citation>
    <scope>NUCLEOTIDE SEQUENCE [LARGE SCALE GENOMIC DNA]</scope>
    <source>
        <strain evidence="2 3">KCTC42998</strain>
    </source>
</reference>
<dbReference type="InterPro" id="IPR013783">
    <property type="entry name" value="Ig-like_fold"/>
</dbReference>
<proteinExistence type="predicted"/>
<dbReference type="AlphaFoldDB" id="A0A3P1CQP7"/>
<accession>A0A3P1CQP7</accession>
<comment type="caution">
    <text evidence="2">The sequence shown here is derived from an EMBL/GenBank/DDBJ whole genome shotgun (WGS) entry which is preliminary data.</text>
</comment>
<name>A0A3P1CQP7_9BACT</name>
<dbReference type="Gene3D" id="2.60.120.260">
    <property type="entry name" value="Galactose-binding domain-like"/>
    <property type="match status" value="1"/>
</dbReference>
<protein>
    <submittedName>
        <fullName evidence="2">T9SS C-terminal target domain-containing protein</fullName>
    </submittedName>
</protein>
<feature type="signal peptide" evidence="1">
    <location>
        <begin position="1"/>
        <end position="23"/>
    </location>
</feature>
<evidence type="ECO:0000256" key="1">
    <source>
        <dbReference type="SAM" id="SignalP"/>
    </source>
</evidence>
<dbReference type="RefSeq" id="WP_124906889.1">
    <property type="nucleotide sequence ID" value="NZ_RQJP01000002.1"/>
</dbReference>
<organism evidence="2 3">
    <name type="scientific">Larkinella knui</name>
    <dbReference type="NCBI Taxonomy" id="2025310"/>
    <lineage>
        <taxon>Bacteria</taxon>
        <taxon>Pseudomonadati</taxon>
        <taxon>Bacteroidota</taxon>
        <taxon>Cytophagia</taxon>
        <taxon>Cytophagales</taxon>
        <taxon>Spirosomataceae</taxon>
        <taxon>Larkinella</taxon>
    </lineage>
</organism>
<feature type="chain" id="PRO_5018307074" evidence="1">
    <location>
        <begin position="24"/>
        <end position="363"/>
    </location>
</feature>
<dbReference type="Proteomes" id="UP000274271">
    <property type="component" value="Unassembled WGS sequence"/>
</dbReference>
<evidence type="ECO:0000313" key="3">
    <source>
        <dbReference type="Proteomes" id="UP000274271"/>
    </source>
</evidence>